<comment type="caution">
    <text evidence="3">The sequence shown here is derived from an EMBL/GenBank/DDBJ whole genome shotgun (WGS) entry which is preliminary data.</text>
</comment>
<name>A0ABS5ESI6_9PROT</name>
<feature type="transmembrane region" description="Helical" evidence="1">
    <location>
        <begin position="130"/>
        <end position="148"/>
    </location>
</feature>
<dbReference type="PANTHER" id="PTHR14969:SF13">
    <property type="entry name" value="AT30094P"/>
    <property type="match status" value="1"/>
</dbReference>
<accession>A0ABS5ESI6</accession>
<keyword evidence="1" id="KW-0812">Transmembrane</keyword>
<feature type="transmembrane region" description="Helical" evidence="1">
    <location>
        <begin position="89"/>
        <end position="110"/>
    </location>
</feature>
<dbReference type="SMART" id="SM00014">
    <property type="entry name" value="acidPPc"/>
    <property type="match status" value="1"/>
</dbReference>
<dbReference type="PANTHER" id="PTHR14969">
    <property type="entry name" value="SPHINGOSINE-1-PHOSPHATE PHOSPHOHYDROLASE"/>
    <property type="match status" value="1"/>
</dbReference>
<evidence type="ECO:0000313" key="4">
    <source>
        <dbReference type="Proteomes" id="UP001196870"/>
    </source>
</evidence>
<dbReference type="EMBL" id="JAAGBB010000002">
    <property type="protein sequence ID" value="MBR0663260.1"/>
    <property type="molecule type" value="Genomic_DNA"/>
</dbReference>
<dbReference type="Gene3D" id="1.20.144.10">
    <property type="entry name" value="Phosphatidic acid phosphatase type 2/haloperoxidase"/>
    <property type="match status" value="2"/>
</dbReference>
<organism evidence="3 4">
    <name type="scientific">Plastoroseomonas hellenica</name>
    <dbReference type="NCBI Taxonomy" id="2687306"/>
    <lineage>
        <taxon>Bacteria</taxon>
        <taxon>Pseudomonadati</taxon>
        <taxon>Pseudomonadota</taxon>
        <taxon>Alphaproteobacteria</taxon>
        <taxon>Acetobacterales</taxon>
        <taxon>Acetobacteraceae</taxon>
        <taxon>Plastoroseomonas</taxon>
    </lineage>
</organism>
<evidence type="ECO:0000256" key="1">
    <source>
        <dbReference type="SAM" id="Phobius"/>
    </source>
</evidence>
<proteinExistence type="predicted"/>
<dbReference type="Proteomes" id="UP001196870">
    <property type="component" value="Unassembled WGS sequence"/>
</dbReference>
<dbReference type="Pfam" id="PF01569">
    <property type="entry name" value="PAP2"/>
    <property type="match status" value="1"/>
</dbReference>
<protein>
    <submittedName>
        <fullName evidence="3">Phosphatase PAP2 family protein</fullName>
    </submittedName>
</protein>
<dbReference type="CDD" id="cd03392">
    <property type="entry name" value="PAP2_like_2"/>
    <property type="match status" value="1"/>
</dbReference>
<evidence type="ECO:0000259" key="2">
    <source>
        <dbReference type="SMART" id="SM00014"/>
    </source>
</evidence>
<evidence type="ECO:0000313" key="3">
    <source>
        <dbReference type="EMBL" id="MBR0663260.1"/>
    </source>
</evidence>
<keyword evidence="1" id="KW-0472">Membrane</keyword>
<dbReference type="InterPro" id="IPR000326">
    <property type="entry name" value="PAP2/HPO"/>
</dbReference>
<feature type="domain" description="Phosphatidic acid phosphatase type 2/haloperoxidase" evidence="2">
    <location>
        <begin position="85"/>
        <end position="202"/>
    </location>
</feature>
<feature type="transmembrane region" description="Helical" evidence="1">
    <location>
        <begin position="60"/>
        <end position="82"/>
    </location>
</feature>
<gene>
    <name evidence="3" type="ORF">GXW71_02715</name>
</gene>
<reference evidence="4" key="1">
    <citation type="journal article" date="2021" name="Syst. Appl. Microbiol.">
        <title>Roseomonas hellenica sp. nov., isolated from roots of wild-growing Alkanna tinctoria.</title>
        <authorList>
            <person name="Rat A."/>
            <person name="Naranjo H.D."/>
            <person name="Lebbe L."/>
            <person name="Cnockaert M."/>
            <person name="Krigas N."/>
            <person name="Grigoriadou K."/>
            <person name="Maloupa E."/>
            <person name="Willems A."/>
        </authorList>
    </citation>
    <scope>NUCLEOTIDE SEQUENCE [LARGE SCALE GENOMIC DNA]</scope>
    <source>
        <strain evidence="4">LMG 31523</strain>
    </source>
</reference>
<dbReference type="InterPro" id="IPR036938">
    <property type="entry name" value="PAP2/HPO_sf"/>
</dbReference>
<feature type="transmembrane region" description="Helical" evidence="1">
    <location>
        <begin position="187"/>
        <end position="206"/>
    </location>
</feature>
<keyword evidence="1" id="KW-1133">Transmembrane helix</keyword>
<feature type="transmembrane region" description="Helical" evidence="1">
    <location>
        <begin position="160"/>
        <end position="181"/>
    </location>
</feature>
<keyword evidence="4" id="KW-1185">Reference proteome</keyword>
<sequence>MLAGILLAAIGGFAFAWLAGEVMEGETRRFDATLLMLFRTPGHPDDPIGPRWVEEMARDVTALGSGVVLTVVTLAVIGYLLLSRKRGAALLVALSVGGGALLSTALKFGFDRPRPDLVPHAVTVYTASFPSGHAMLSAATFLTLGALLMRVAARRRLKGYVMALAVLATVLVGTSRVYLGVHWPTDVLAGWCAGAAWALLCWVVALRLQRAGQVETPADRAPD</sequence>
<dbReference type="SUPFAM" id="SSF48317">
    <property type="entry name" value="Acid phosphatase/Vanadium-dependent haloperoxidase"/>
    <property type="match status" value="1"/>
</dbReference>